<keyword evidence="3" id="KW-0813">Transport</keyword>
<evidence type="ECO:0000256" key="11">
    <source>
        <dbReference type="SAM" id="SignalP"/>
    </source>
</evidence>
<comment type="subunit">
    <text evidence="2">Homotrimer.</text>
</comment>
<feature type="signal peptide" evidence="11">
    <location>
        <begin position="1"/>
        <end position="23"/>
    </location>
</feature>
<evidence type="ECO:0000256" key="8">
    <source>
        <dbReference type="ARBA" id="ARBA00023114"/>
    </source>
</evidence>
<dbReference type="GO" id="GO:0009279">
    <property type="term" value="C:cell outer membrane"/>
    <property type="evidence" value="ECO:0007669"/>
    <property type="project" value="UniProtKB-SubCell"/>
</dbReference>
<keyword evidence="7" id="KW-0406">Ion transport</keyword>
<evidence type="ECO:0000256" key="4">
    <source>
        <dbReference type="ARBA" id="ARBA00022452"/>
    </source>
</evidence>
<proteinExistence type="predicted"/>
<evidence type="ECO:0000256" key="10">
    <source>
        <dbReference type="ARBA" id="ARBA00023237"/>
    </source>
</evidence>
<dbReference type="Proteomes" id="UP000009286">
    <property type="component" value="Chromosome"/>
</dbReference>
<evidence type="ECO:0000256" key="1">
    <source>
        <dbReference type="ARBA" id="ARBA00004571"/>
    </source>
</evidence>
<keyword evidence="8" id="KW-0626">Porin</keyword>
<evidence type="ECO:0000256" key="6">
    <source>
        <dbReference type="ARBA" id="ARBA00022729"/>
    </source>
</evidence>
<evidence type="ECO:0000256" key="7">
    <source>
        <dbReference type="ARBA" id="ARBA00023065"/>
    </source>
</evidence>
<dbReference type="GO" id="GO:0015288">
    <property type="term" value="F:porin activity"/>
    <property type="evidence" value="ECO:0007669"/>
    <property type="project" value="UniProtKB-KW"/>
</dbReference>
<dbReference type="InterPro" id="IPR033900">
    <property type="entry name" value="Gram_neg_porin_domain"/>
</dbReference>
<dbReference type="PANTHER" id="PTHR34501">
    <property type="entry name" value="PROTEIN YDDL-RELATED"/>
    <property type="match status" value="1"/>
</dbReference>
<keyword evidence="6 11" id="KW-0732">Signal</keyword>
<protein>
    <recommendedName>
        <fullName evidence="12">Porin domain-containing protein</fullName>
    </recommendedName>
</protein>
<evidence type="ECO:0000313" key="13">
    <source>
        <dbReference type="EMBL" id="AEP08392.1"/>
    </source>
</evidence>
<evidence type="ECO:0000256" key="2">
    <source>
        <dbReference type="ARBA" id="ARBA00011233"/>
    </source>
</evidence>
<reference evidence="13 14" key="1">
    <citation type="journal article" date="2011" name="BMC Genomics">
        <title>Genomic insights into an obligate epibiotic bacterial predator: Micavibrio aeruginosavorus ARL-13.</title>
        <authorList>
            <person name="Wang Z."/>
            <person name="Kadouri D."/>
            <person name="Wu M."/>
        </authorList>
    </citation>
    <scope>NUCLEOTIDE SEQUENCE [LARGE SCALE GENOMIC DNA]</scope>
    <source>
        <strain evidence="13 14">ARL-13</strain>
    </source>
</reference>
<feature type="chain" id="PRO_5003432054" description="Porin domain-containing protein" evidence="11">
    <location>
        <begin position="24"/>
        <end position="365"/>
    </location>
</feature>
<dbReference type="OrthoDB" id="6758483at2"/>
<evidence type="ECO:0000259" key="12">
    <source>
        <dbReference type="Pfam" id="PF13609"/>
    </source>
</evidence>
<keyword evidence="4" id="KW-1134">Transmembrane beta strand</keyword>
<dbReference type="InterPro" id="IPR023614">
    <property type="entry name" value="Porin_dom_sf"/>
</dbReference>
<dbReference type="InterPro" id="IPR050298">
    <property type="entry name" value="Gram-neg_bact_OMP"/>
</dbReference>
<dbReference type="SUPFAM" id="SSF56935">
    <property type="entry name" value="Porins"/>
    <property type="match status" value="1"/>
</dbReference>
<name>G2KLF6_MICAA</name>
<feature type="domain" description="Porin" evidence="12">
    <location>
        <begin position="14"/>
        <end position="342"/>
    </location>
</feature>
<gene>
    <name evidence="13" type="ordered locus">MICA_44</name>
</gene>
<dbReference type="HOGENOM" id="CLU_062803_0_0_5"/>
<accession>G2KLF6</accession>
<dbReference type="EMBL" id="CP002382">
    <property type="protein sequence ID" value="AEP08392.1"/>
    <property type="molecule type" value="Genomic_DNA"/>
</dbReference>
<keyword evidence="14" id="KW-1185">Reference proteome</keyword>
<dbReference type="eggNOG" id="COG3203">
    <property type="taxonomic scope" value="Bacteria"/>
</dbReference>
<keyword evidence="10" id="KW-0998">Cell outer membrane</keyword>
<sequence>MKKILLSALVAGSTFAAVPSAMAQDNAIDLGIGGFMRGYVAVHDQDDMPGNESRTFDILRDTEVHFKGKTTLDNGLTVGFHTEIRNDLGDGSAVDESYVYFSGDWGRINFGAEDGGAYLLQVAAPAADSNIDGVRQYLNPINYDTLTNGALGTGFQIDYATNSSGKSDKITYTTPKFSGLQVAASYTPDVSGTSRSLGVAEDDELDDRGSAYEIGARYEREIGDFNILLGAGYVTVDVEQKSAASDDLKSWNAAAVLGWKNFQFGAVYFDEENVDTDANENHDGFVIGADYTMGLWVLGASYLNGTYEELAANEGDTERYSLGLTYNYGPGMSFRGSVHHVEHEFGGAIGDRDATSLLLGTQINF</sequence>
<organism evidence="13 14">
    <name type="scientific">Micavibrio aeruginosavorus (strain ARL-13)</name>
    <dbReference type="NCBI Taxonomy" id="856793"/>
    <lineage>
        <taxon>Bacteria</taxon>
        <taxon>Pseudomonadati</taxon>
        <taxon>Bdellovibrionota</taxon>
        <taxon>Bdellovibrionia</taxon>
        <taxon>Bdellovibrionales</taxon>
        <taxon>Pseudobdellovibrionaceae</taxon>
        <taxon>Micavibrio</taxon>
    </lineage>
</organism>
<keyword evidence="9" id="KW-0472">Membrane</keyword>
<evidence type="ECO:0000256" key="9">
    <source>
        <dbReference type="ARBA" id="ARBA00023136"/>
    </source>
</evidence>
<keyword evidence="5" id="KW-0812">Transmembrane</keyword>
<dbReference type="RefSeq" id="WP_014101615.1">
    <property type="nucleotide sequence ID" value="NC_016026.1"/>
</dbReference>
<comment type="subcellular location">
    <subcellularLocation>
        <location evidence="1">Cell outer membrane</location>
        <topology evidence="1">Multi-pass membrane protein</topology>
    </subcellularLocation>
</comment>
<dbReference type="PANTHER" id="PTHR34501:SF9">
    <property type="entry name" value="MAJOR OUTER MEMBRANE PROTEIN P.IA"/>
    <property type="match status" value="1"/>
</dbReference>
<dbReference type="STRING" id="856793.MICA_44"/>
<evidence type="ECO:0000313" key="14">
    <source>
        <dbReference type="Proteomes" id="UP000009286"/>
    </source>
</evidence>
<dbReference type="GO" id="GO:0006811">
    <property type="term" value="P:monoatomic ion transport"/>
    <property type="evidence" value="ECO:0007669"/>
    <property type="project" value="UniProtKB-KW"/>
</dbReference>
<dbReference type="Gene3D" id="2.40.160.10">
    <property type="entry name" value="Porin"/>
    <property type="match status" value="1"/>
</dbReference>
<dbReference type="Pfam" id="PF13609">
    <property type="entry name" value="Porin_4"/>
    <property type="match status" value="1"/>
</dbReference>
<dbReference type="GO" id="GO:0046930">
    <property type="term" value="C:pore complex"/>
    <property type="evidence" value="ECO:0007669"/>
    <property type="project" value="UniProtKB-KW"/>
</dbReference>
<evidence type="ECO:0000256" key="5">
    <source>
        <dbReference type="ARBA" id="ARBA00022692"/>
    </source>
</evidence>
<dbReference type="KEGG" id="mai:MICA_44"/>
<evidence type="ECO:0000256" key="3">
    <source>
        <dbReference type="ARBA" id="ARBA00022448"/>
    </source>
</evidence>
<dbReference type="AlphaFoldDB" id="G2KLF6"/>